<evidence type="ECO:0000313" key="3">
    <source>
        <dbReference type="Proteomes" id="UP000316252"/>
    </source>
</evidence>
<keyword evidence="1" id="KW-0732">Signal</keyword>
<sequence>MAPTRRTALRRTTTALLAIGALSTALLAGCSAIDPNGKPQACLSLKDPAQKAVTDVSDALQGITSDPQAAADQVRATKDDLQKAVDKVKNDDVKASAQKVVDALGDLETAIDARVANPADLDTSALTDAGSAVQTTAKDLVDLCASSLN</sequence>
<dbReference type="AlphaFoldDB" id="A0A506XWU3"/>
<comment type="caution">
    <text evidence="2">The sequence shown here is derived from an EMBL/GenBank/DDBJ whole genome shotgun (WGS) entry which is preliminary data.</text>
</comment>
<dbReference type="PROSITE" id="PS51257">
    <property type="entry name" value="PROKAR_LIPOPROTEIN"/>
    <property type="match status" value="1"/>
</dbReference>
<protein>
    <recommendedName>
        <fullName evidence="4">Secreted protein</fullName>
    </recommendedName>
</protein>
<organism evidence="2 3">
    <name type="scientific">Schumannella soli</name>
    <dbReference type="NCBI Taxonomy" id="2590779"/>
    <lineage>
        <taxon>Bacteria</taxon>
        <taxon>Bacillati</taxon>
        <taxon>Actinomycetota</taxon>
        <taxon>Actinomycetes</taxon>
        <taxon>Micrococcales</taxon>
        <taxon>Microbacteriaceae</taxon>
        <taxon>Schumannella</taxon>
    </lineage>
</organism>
<evidence type="ECO:0008006" key="4">
    <source>
        <dbReference type="Google" id="ProtNLM"/>
    </source>
</evidence>
<name>A0A506XWU3_9MICO</name>
<keyword evidence="3" id="KW-1185">Reference proteome</keyword>
<evidence type="ECO:0000313" key="2">
    <source>
        <dbReference type="EMBL" id="TPW74676.1"/>
    </source>
</evidence>
<accession>A0A506XWU3</accession>
<feature type="chain" id="PRO_5039442401" description="Secreted protein" evidence="1">
    <location>
        <begin position="29"/>
        <end position="149"/>
    </location>
</feature>
<dbReference type="RefSeq" id="WP_141164314.1">
    <property type="nucleotide sequence ID" value="NZ_VHQG01000004.1"/>
</dbReference>
<proteinExistence type="predicted"/>
<gene>
    <name evidence="2" type="ORF">FJ657_13915</name>
</gene>
<dbReference type="Proteomes" id="UP000316252">
    <property type="component" value="Unassembled WGS sequence"/>
</dbReference>
<dbReference type="EMBL" id="VHQG01000004">
    <property type="protein sequence ID" value="TPW74676.1"/>
    <property type="molecule type" value="Genomic_DNA"/>
</dbReference>
<feature type="signal peptide" evidence="1">
    <location>
        <begin position="1"/>
        <end position="28"/>
    </location>
</feature>
<evidence type="ECO:0000256" key="1">
    <source>
        <dbReference type="SAM" id="SignalP"/>
    </source>
</evidence>
<reference evidence="2 3" key="1">
    <citation type="submission" date="2019-06" db="EMBL/GenBank/DDBJ databases">
        <authorList>
            <person name="Li F."/>
        </authorList>
    </citation>
    <scope>NUCLEOTIDE SEQUENCE [LARGE SCALE GENOMIC DNA]</scope>
    <source>
        <strain evidence="2 3">10F1D-1</strain>
    </source>
</reference>